<reference evidence="1 2" key="1">
    <citation type="journal article" date="2015" name="BMC Genomics">
        <title>Genome mining reveals unlocked bioactive potential of marine Gram-negative bacteria.</title>
        <authorList>
            <person name="Machado H."/>
            <person name="Sonnenschein E.C."/>
            <person name="Melchiorsen J."/>
            <person name="Gram L."/>
        </authorList>
    </citation>
    <scope>NUCLEOTIDE SEQUENCE [LARGE SCALE GENOMIC DNA]</scope>
    <source>
        <strain evidence="1 2">S3137</strain>
    </source>
</reference>
<dbReference type="EMBL" id="JXXZ01000010">
    <property type="protein sequence ID" value="KJY98672.1"/>
    <property type="molecule type" value="Genomic_DNA"/>
</dbReference>
<comment type="caution">
    <text evidence="1">The sequence shown here is derived from an EMBL/GenBank/DDBJ whole genome shotgun (WGS) entry which is preliminary data.</text>
</comment>
<dbReference type="RefSeq" id="WP_045980363.1">
    <property type="nucleotide sequence ID" value="NZ_CP023396.1"/>
</dbReference>
<sequence length="233" mass="26722">MARQFQGLNAQTHKNLRIKKDLPLNSLEKQQAVPVVLSEMPKLAAEFPLVFLRQSNGELAPFALFSLEPQRNNFVEQGKWLAKRTPLALFNQPLILSQTKGNDYIVAVDMQSELIANAEDESTVAMFNDDGSETEALKGRKQHLVHFTQQQHQTREFTKLLVEYELIEPRQLVVESQGEKKELQSFFVLNQKKLEGLSQRKYIELKKLGVLYHCYAMIMSLEHLPSLLENQSA</sequence>
<evidence type="ECO:0008006" key="3">
    <source>
        <dbReference type="Google" id="ProtNLM"/>
    </source>
</evidence>
<accession>A0A0F4PLA1</accession>
<protein>
    <recommendedName>
        <fullName evidence="3">Multidrug transporter</fullName>
    </recommendedName>
</protein>
<proteinExistence type="predicted"/>
<evidence type="ECO:0000313" key="2">
    <source>
        <dbReference type="Proteomes" id="UP000033664"/>
    </source>
</evidence>
<organism evidence="1 2">
    <name type="scientific">Pseudoalteromonas ruthenica</name>
    <dbReference type="NCBI Taxonomy" id="151081"/>
    <lineage>
        <taxon>Bacteria</taxon>
        <taxon>Pseudomonadati</taxon>
        <taxon>Pseudomonadota</taxon>
        <taxon>Gammaproteobacteria</taxon>
        <taxon>Alteromonadales</taxon>
        <taxon>Pseudoalteromonadaceae</taxon>
        <taxon>Pseudoalteromonas</taxon>
    </lineage>
</organism>
<dbReference type="Pfam" id="PF07277">
    <property type="entry name" value="SapC"/>
    <property type="match status" value="1"/>
</dbReference>
<dbReference type="OrthoDB" id="8888710at2"/>
<dbReference type="GeneID" id="58229450"/>
<dbReference type="AlphaFoldDB" id="A0A0F4PLA1"/>
<gene>
    <name evidence="1" type="ORF">TW72_13190</name>
</gene>
<keyword evidence="2" id="KW-1185">Reference proteome</keyword>
<dbReference type="PATRIC" id="fig|151081.8.peg.3306"/>
<evidence type="ECO:0000313" key="1">
    <source>
        <dbReference type="EMBL" id="KJY98672.1"/>
    </source>
</evidence>
<dbReference type="InterPro" id="IPR010836">
    <property type="entry name" value="SapC"/>
</dbReference>
<dbReference type="Proteomes" id="UP000033664">
    <property type="component" value="Unassembled WGS sequence"/>
</dbReference>
<name>A0A0F4PLA1_9GAMM</name>